<dbReference type="Proteomes" id="UP000805704">
    <property type="component" value="Chromosome 4"/>
</dbReference>
<name>A0ACB7EN98_NIBAL</name>
<feature type="non-terminal residue" evidence="1">
    <location>
        <position position="145"/>
    </location>
</feature>
<proteinExistence type="predicted"/>
<organism evidence="1 2">
    <name type="scientific">Nibea albiflora</name>
    <name type="common">Yellow drum</name>
    <name type="synonym">Corvina albiflora</name>
    <dbReference type="NCBI Taxonomy" id="240163"/>
    <lineage>
        <taxon>Eukaryota</taxon>
        <taxon>Metazoa</taxon>
        <taxon>Chordata</taxon>
        <taxon>Craniata</taxon>
        <taxon>Vertebrata</taxon>
        <taxon>Euteleostomi</taxon>
        <taxon>Actinopterygii</taxon>
        <taxon>Neopterygii</taxon>
        <taxon>Teleostei</taxon>
        <taxon>Neoteleostei</taxon>
        <taxon>Acanthomorphata</taxon>
        <taxon>Eupercaria</taxon>
        <taxon>Sciaenidae</taxon>
        <taxon>Nibea</taxon>
    </lineage>
</organism>
<evidence type="ECO:0000313" key="2">
    <source>
        <dbReference type="Proteomes" id="UP000805704"/>
    </source>
</evidence>
<comment type="caution">
    <text evidence="1">The sequence shown here is derived from an EMBL/GenBank/DDBJ whole genome shotgun (WGS) entry which is preliminary data.</text>
</comment>
<feature type="non-terminal residue" evidence="1">
    <location>
        <position position="1"/>
    </location>
</feature>
<evidence type="ECO:0000313" key="1">
    <source>
        <dbReference type="EMBL" id="KAG8003301.1"/>
    </source>
</evidence>
<protein>
    <submittedName>
        <fullName evidence="1">Uncharacterized protein</fullName>
    </submittedName>
</protein>
<keyword evidence="2" id="KW-1185">Reference proteome</keyword>
<sequence length="145" mass="16414">PDQGPDQGPDQDPDQGPDHRHRSQSCSRDGAGQPQLERLLPQWLTGIIASSLGLLFVIFVTFLVKKSGGVKIPTGREEGRASERQNDVVMTTGKRVRDVTGHGHEGEHIDDTYETTRDMVREEQRERQRETPTRRLWTWSGETDL</sequence>
<gene>
    <name evidence="1" type="ORF">GBF38_018276</name>
</gene>
<dbReference type="EMBL" id="CM024792">
    <property type="protein sequence ID" value="KAG8003301.1"/>
    <property type="molecule type" value="Genomic_DNA"/>
</dbReference>
<reference evidence="1" key="1">
    <citation type="submission" date="2020-04" db="EMBL/GenBank/DDBJ databases">
        <title>A chromosome-scale assembly and high-density genetic map of the yellow drum (Nibea albiflora) genome.</title>
        <authorList>
            <person name="Xu D."/>
            <person name="Zhang W."/>
            <person name="Chen R."/>
            <person name="Tan P."/>
            <person name="Wang L."/>
            <person name="Song H."/>
            <person name="Tian L."/>
            <person name="Zhu Q."/>
            <person name="Wang B."/>
        </authorList>
    </citation>
    <scope>NUCLEOTIDE SEQUENCE</scope>
    <source>
        <strain evidence="1">ZJHYS-2018</strain>
    </source>
</reference>
<accession>A0ACB7EN98</accession>